<comment type="caution">
    <text evidence="2">The sequence shown here is derived from an EMBL/GenBank/DDBJ whole genome shotgun (WGS) entry which is preliminary data.</text>
</comment>
<proteinExistence type="predicted"/>
<feature type="domain" description="Recombinase-like" evidence="1">
    <location>
        <begin position="11"/>
        <end position="99"/>
    </location>
</feature>
<dbReference type="InterPro" id="IPR046789">
    <property type="entry name" value="HTH_62"/>
</dbReference>
<name>A0ABP6VNS3_9GAMM</name>
<dbReference type="Pfam" id="PF20552">
    <property type="entry name" value="HTH_62"/>
    <property type="match status" value="1"/>
</dbReference>
<evidence type="ECO:0000313" key="2">
    <source>
        <dbReference type="EMBL" id="GAA3538946.1"/>
    </source>
</evidence>
<dbReference type="Proteomes" id="UP001500795">
    <property type="component" value="Unassembled WGS sequence"/>
</dbReference>
<dbReference type="RefSeq" id="WP_344957160.1">
    <property type="nucleotide sequence ID" value="NZ_BAABCX010000002.1"/>
</dbReference>
<keyword evidence="3" id="KW-1185">Reference proteome</keyword>
<sequence>MENFNPKLAAWLKNEPAKEAGINNIQIPGKTENVIWQNRYREPTRYEQDLVAHLEQAFAAGAYELEELVSALNGQGLRNEAGEVWTTSNFQDEMARLGY</sequence>
<dbReference type="EMBL" id="BAABCX010000002">
    <property type="protein sequence ID" value="GAA3538946.1"/>
    <property type="molecule type" value="Genomic_DNA"/>
</dbReference>
<reference evidence="3" key="1">
    <citation type="journal article" date="2019" name="Int. J. Syst. Evol. Microbiol.">
        <title>The Global Catalogue of Microorganisms (GCM) 10K type strain sequencing project: providing services to taxonomists for standard genome sequencing and annotation.</title>
        <authorList>
            <consortium name="The Broad Institute Genomics Platform"/>
            <consortium name="The Broad Institute Genome Sequencing Center for Infectious Disease"/>
            <person name="Wu L."/>
            <person name="Ma J."/>
        </authorList>
    </citation>
    <scope>NUCLEOTIDE SEQUENCE [LARGE SCALE GENOMIC DNA]</scope>
    <source>
        <strain evidence="3">JCM 17110</strain>
    </source>
</reference>
<protein>
    <recommendedName>
        <fullName evidence="1">Recombinase-like domain-containing protein</fullName>
    </recommendedName>
</protein>
<evidence type="ECO:0000313" key="3">
    <source>
        <dbReference type="Proteomes" id="UP001500795"/>
    </source>
</evidence>
<gene>
    <name evidence="2" type="ORF">GCM10022394_18320</name>
</gene>
<accession>A0ABP6VNS3</accession>
<evidence type="ECO:0000259" key="1">
    <source>
        <dbReference type="Pfam" id="PF20552"/>
    </source>
</evidence>
<organism evidence="2 3">
    <name type="scientific">Zobellella aerophila</name>
    <dbReference type="NCBI Taxonomy" id="870480"/>
    <lineage>
        <taxon>Bacteria</taxon>
        <taxon>Pseudomonadati</taxon>
        <taxon>Pseudomonadota</taxon>
        <taxon>Gammaproteobacteria</taxon>
        <taxon>Aeromonadales</taxon>
        <taxon>Aeromonadaceae</taxon>
        <taxon>Zobellella</taxon>
    </lineage>
</organism>